<feature type="compositionally biased region" description="Low complexity" evidence="1">
    <location>
        <begin position="27"/>
        <end position="47"/>
    </location>
</feature>
<evidence type="ECO:0000313" key="2">
    <source>
        <dbReference type="EMBL" id="DAF42352.1"/>
    </source>
</evidence>
<keyword evidence="3" id="KW-1185">Reference proteome</keyword>
<name>A0A8D9UIW8_9RHAB</name>
<sequence>MSPPKGGKGQNSKGTTPSSTPADPKNSSTSLTPSPQTSTKTPVSQSQAPSGSRASVLEKIKENAKNVDQGIVMPEYANMESLLPDPLNPLTAENLAAQIINVVPDATAKGKDKEGLNENNLTMEKLEPLIISGAAAVGVIVEETYLEDLISIANIKGSLSDWDVWMYFRGVARHGQASQLETVCKLVDQMENSLKKCSETIIANAESTKMMITKQNSLSNKIDGVVTSLSNTLTSRTDVILASINNIRVSTAQIPTPLGVAVHPGGVVSQVGTSAGIRIPQAAPGLAELEKLCESAKLVKTKAREIHEKYPGKITWDEYNAIVSGSWNKEQISKMLLSLKSRV</sequence>
<protein>
    <submittedName>
        <fullName evidence="2">P</fullName>
    </submittedName>
</protein>
<dbReference type="GeneID" id="80541033"/>
<dbReference type="KEGG" id="vg:80541033"/>
<feature type="region of interest" description="Disordered" evidence="1">
    <location>
        <begin position="1"/>
        <end position="55"/>
    </location>
</feature>
<reference evidence="2" key="1">
    <citation type="journal article" date="2021" name="J. Anim. Genet.">
        <title>Illuminating the plant rhabdovirus landscape through metatranscriptomics data.</title>
        <authorList>
            <person name="Bejerman N."/>
            <person name="Dietzgen R.G."/>
            <person name="Debat H."/>
        </authorList>
    </citation>
    <scope>NUCLEOTIDE SEQUENCE</scope>
</reference>
<organism evidence="2 3">
    <name type="scientific">Trachyspermum ammi virus 1</name>
    <dbReference type="NCBI Taxonomy" id="2793743"/>
    <lineage>
        <taxon>Viruses</taxon>
        <taxon>Riboviria</taxon>
        <taxon>Orthornavirae</taxon>
        <taxon>Negarnaviricota</taxon>
        <taxon>Haploviricotina</taxon>
        <taxon>Monjiviricetes</taxon>
        <taxon>Mononegavirales</taxon>
        <taxon>Rhabdoviridae</taxon>
        <taxon>Betarhabdovirinae</taxon>
        <taxon>Gammacytorhabdovirus</taxon>
        <taxon>Gammacytorhabdovirus trachyspermi</taxon>
        <taxon>Cytorhabdovirus trachyspermi</taxon>
    </lineage>
</organism>
<dbReference type="Proteomes" id="UP001161587">
    <property type="component" value="Segment"/>
</dbReference>
<evidence type="ECO:0000313" key="3">
    <source>
        <dbReference type="Proteomes" id="UP001161587"/>
    </source>
</evidence>
<proteinExistence type="predicted"/>
<dbReference type="EMBL" id="BK014309">
    <property type="protein sequence ID" value="DAF42352.1"/>
    <property type="molecule type" value="Viral_cRNA"/>
</dbReference>
<accession>A0A8D9UIW8</accession>
<evidence type="ECO:0000256" key="1">
    <source>
        <dbReference type="SAM" id="MobiDB-lite"/>
    </source>
</evidence>
<dbReference type="RefSeq" id="YP_010802305.1">
    <property type="nucleotide sequence ID" value="NC_076981.1"/>
</dbReference>
<feature type="compositionally biased region" description="Polar residues" evidence="1">
    <location>
        <begin position="10"/>
        <end position="21"/>
    </location>
</feature>
<reference evidence="2" key="2">
    <citation type="journal article" date="2021" name="Viruses">
        <title>Illuminating the Plant Rhabdovirus Landscape through Metatranscriptomics Data.</title>
        <authorList>
            <person name="Bejerman N."/>
            <person name="Dietzgen R.G."/>
            <person name="Debat H."/>
        </authorList>
    </citation>
    <scope>NUCLEOTIDE SEQUENCE</scope>
</reference>